<feature type="transmembrane region" description="Helical" evidence="1">
    <location>
        <begin position="160"/>
        <end position="179"/>
    </location>
</feature>
<gene>
    <name evidence="2" type="ORF">DAH66_09790</name>
</gene>
<sequence length="189" mass="21222">MKKHQNPFVEDVPVFDRFMLSGYEHVEYLDFRLNDARTLPLAVEQRIARDQPANATVIDLVAFLTAVPVSAALSVTHTAFHKMRLLENSIWTAYAEGIPHGMVVYHWKKKATNGKSIEDFSAFVKLQIRLSGAQILLNYLLFALVFGVFGNLVAGWLQPNLGFIGSAIWGFFAGLLRILENFRLVVLTG</sequence>
<dbReference type="AlphaFoldDB" id="A0A430G475"/>
<accession>A0A430G475</accession>
<keyword evidence="1" id="KW-1133">Transmembrane helix</keyword>
<proteinExistence type="predicted"/>
<organism evidence="2 3">
    <name type="scientific">Sphingomonas koreensis</name>
    <dbReference type="NCBI Taxonomy" id="93064"/>
    <lineage>
        <taxon>Bacteria</taxon>
        <taxon>Pseudomonadati</taxon>
        <taxon>Pseudomonadota</taxon>
        <taxon>Alphaproteobacteria</taxon>
        <taxon>Sphingomonadales</taxon>
        <taxon>Sphingomonadaceae</taxon>
        <taxon>Sphingomonas</taxon>
    </lineage>
</organism>
<protein>
    <submittedName>
        <fullName evidence="2">Uncharacterized protein</fullName>
    </submittedName>
</protein>
<evidence type="ECO:0000313" key="3">
    <source>
        <dbReference type="Proteomes" id="UP000287746"/>
    </source>
</evidence>
<keyword evidence="1" id="KW-0812">Transmembrane</keyword>
<feature type="transmembrane region" description="Helical" evidence="1">
    <location>
        <begin position="135"/>
        <end position="154"/>
    </location>
</feature>
<dbReference type="Proteomes" id="UP000287746">
    <property type="component" value="Unassembled WGS sequence"/>
</dbReference>
<name>A0A430G475_9SPHN</name>
<evidence type="ECO:0000313" key="2">
    <source>
        <dbReference type="EMBL" id="RSY85974.1"/>
    </source>
</evidence>
<dbReference type="EMBL" id="QQYZ01000007">
    <property type="protein sequence ID" value="RSY85974.1"/>
    <property type="molecule type" value="Genomic_DNA"/>
</dbReference>
<comment type="caution">
    <text evidence="2">The sequence shown here is derived from an EMBL/GenBank/DDBJ whole genome shotgun (WGS) entry which is preliminary data.</text>
</comment>
<evidence type="ECO:0000256" key="1">
    <source>
        <dbReference type="SAM" id="Phobius"/>
    </source>
</evidence>
<keyword evidence="1" id="KW-0472">Membrane</keyword>
<reference evidence="2 3" key="1">
    <citation type="submission" date="2018-07" db="EMBL/GenBank/DDBJ databases">
        <title>Genomic and Epidemiologic Investigation of an Indolent Hospital Outbreak.</title>
        <authorList>
            <person name="Johnson R.C."/>
            <person name="Deming C."/>
            <person name="Conlan S."/>
            <person name="Zellmer C.J."/>
            <person name="Michelin A.V."/>
            <person name="Lee-Lin S."/>
            <person name="Thomas P.J."/>
            <person name="Park M."/>
            <person name="Weingarten R.A."/>
            <person name="Less J."/>
            <person name="Dekker J.P."/>
            <person name="Frank K.M."/>
            <person name="Musser K.A."/>
            <person name="Mcquiston J.R."/>
            <person name="Henderson D.K."/>
            <person name="Lau A.F."/>
            <person name="Palmore T.N."/>
            <person name="Segre J.A."/>
        </authorList>
    </citation>
    <scope>NUCLEOTIDE SEQUENCE [LARGE SCALE GENOMIC DNA]</scope>
    <source>
        <strain evidence="2 3">SK-CDC1_0717</strain>
    </source>
</reference>